<dbReference type="SUPFAM" id="SSF75304">
    <property type="entry name" value="Amidase signature (AS) enzymes"/>
    <property type="match status" value="2"/>
</dbReference>
<feature type="domain" description="Amidase" evidence="2">
    <location>
        <begin position="59"/>
        <end position="286"/>
    </location>
</feature>
<dbReference type="Gene3D" id="3.90.1300.10">
    <property type="entry name" value="Amidase signature (AS) domain"/>
    <property type="match status" value="3"/>
</dbReference>
<accession>A0A2N9HEC8</accession>
<dbReference type="AlphaFoldDB" id="A0A2N9HEC8"/>
<dbReference type="PANTHER" id="PTHR42678:SF36">
    <property type="entry name" value="C869.01-LIKE PROTEIN, PUTATIVE-RELATED"/>
    <property type="match status" value="1"/>
</dbReference>
<sequence>MRMAINNPTSLLFPPLISLLIITGKFFSTINGQDFTIEETSIEEIQRAFTENRLTSRQLVDYYLDRIETLNPLLRSVVEVNPDAQDQADEADRERGMKGDRSILLGELHGIPVLLKDTIATKDKLNTTAGSYALLGSVVPRDAGVVERLRKAGAVILGKASLTEWYSFRSLGHVPNGWCARTGQGMNPYVPSGNPCGSSSGSAISVAANMVTVSLGCETHGSILCPADHNSVVGFQPTVGLTSRAGVIPILPRHDTIGAISRTVSDAVYVLDVIAGFDPQDYEATKETAKFIPVGDVDVILNQKRSGELTAMLAEFKVSVNDYLKDLISSPVRSLADIIAFNQNNPDLENTKEYGQATFIASEKTSGIGEKERQAIELMENLSRNGFEKLMMENELDALVTPGTGAIPVLAIGGHPGITVPAGYDSDGMPFGICFGGTKGTEPKLIEIAYAFEQVSSGSCHNINFSIKEVTIHDLQLALKQNELTSRQLVELYLKEIRRLNPILKGVIELNPDALCEADKADYERKAKVPGSQTRLHGVVTKLRKAGAIILGKASLGEWSHFRTARGPLAWSARGGQGKNPYTLGEPCGSSSGSSISVAANMVAVSLGTETDGSIICPASFNSVVGIKPTVGLTSRAGDYPNISKAGHCWVGIDNNDNATFEASGYIPKGGYGQFLKVNGLKGKRLGIVRNPFFNFGNNTFLNQTFEQHFDTLSGEETALLAEFKISLNAYLNELVSSPVRTMADVIAFNNKNPELELINKIDQDHFLSAEATTGIGKAEKAALLNLARLSRDGFEKLMTNNKLDALVTPSYYVSSVLAIGGFPGVSVPAGYDTTGVPFGICFGGLKGSEPKLIEIAYGFEQATKIRRPPLIVS</sequence>
<gene>
    <name evidence="3" type="ORF">FSB_LOCUS40579</name>
</gene>
<keyword evidence="1" id="KW-0732">Signal</keyword>
<dbReference type="InterPro" id="IPR036928">
    <property type="entry name" value="AS_sf"/>
</dbReference>
<protein>
    <recommendedName>
        <fullName evidence="2">Amidase domain-containing protein</fullName>
    </recommendedName>
</protein>
<feature type="chain" id="PRO_5014783169" description="Amidase domain-containing protein" evidence="1">
    <location>
        <begin position="33"/>
        <end position="874"/>
    </location>
</feature>
<dbReference type="PANTHER" id="PTHR42678">
    <property type="entry name" value="AMIDASE"/>
    <property type="match status" value="1"/>
</dbReference>
<evidence type="ECO:0000256" key="1">
    <source>
        <dbReference type="SAM" id="SignalP"/>
    </source>
</evidence>
<proteinExistence type="predicted"/>
<evidence type="ECO:0000313" key="3">
    <source>
        <dbReference type="EMBL" id="SPD12697.1"/>
    </source>
</evidence>
<dbReference type="InterPro" id="IPR023631">
    <property type="entry name" value="Amidase_dom"/>
</dbReference>
<reference evidence="3" key="1">
    <citation type="submission" date="2018-02" db="EMBL/GenBank/DDBJ databases">
        <authorList>
            <person name="Cohen D.B."/>
            <person name="Kent A.D."/>
        </authorList>
    </citation>
    <scope>NUCLEOTIDE SEQUENCE</scope>
</reference>
<dbReference type="Pfam" id="PF01425">
    <property type="entry name" value="Amidase"/>
    <property type="match status" value="2"/>
</dbReference>
<dbReference type="EMBL" id="OIVN01003656">
    <property type="protein sequence ID" value="SPD12697.1"/>
    <property type="molecule type" value="Genomic_DNA"/>
</dbReference>
<organism evidence="3">
    <name type="scientific">Fagus sylvatica</name>
    <name type="common">Beechnut</name>
    <dbReference type="NCBI Taxonomy" id="28930"/>
    <lineage>
        <taxon>Eukaryota</taxon>
        <taxon>Viridiplantae</taxon>
        <taxon>Streptophyta</taxon>
        <taxon>Embryophyta</taxon>
        <taxon>Tracheophyta</taxon>
        <taxon>Spermatophyta</taxon>
        <taxon>Magnoliopsida</taxon>
        <taxon>eudicotyledons</taxon>
        <taxon>Gunneridae</taxon>
        <taxon>Pentapetalae</taxon>
        <taxon>rosids</taxon>
        <taxon>fabids</taxon>
        <taxon>Fagales</taxon>
        <taxon>Fagaceae</taxon>
        <taxon>Fagus</taxon>
    </lineage>
</organism>
<evidence type="ECO:0000259" key="2">
    <source>
        <dbReference type="Pfam" id="PF01425"/>
    </source>
</evidence>
<name>A0A2N9HEC8_FAGSY</name>
<feature type="signal peptide" evidence="1">
    <location>
        <begin position="1"/>
        <end position="32"/>
    </location>
</feature>
<feature type="domain" description="Amidase" evidence="2">
    <location>
        <begin position="539"/>
        <end position="641"/>
    </location>
</feature>